<dbReference type="PANTHER" id="PTHR24282">
    <property type="entry name" value="CYTOCHROME P450 FAMILY MEMBER"/>
    <property type="match status" value="1"/>
</dbReference>
<dbReference type="EMBL" id="JAKUCV010002500">
    <property type="protein sequence ID" value="KAJ4842393.1"/>
    <property type="molecule type" value="Genomic_DNA"/>
</dbReference>
<organism evidence="14 15">
    <name type="scientific">Turnera subulata</name>
    <dbReference type="NCBI Taxonomy" id="218843"/>
    <lineage>
        <taxon>Eukaryota</taxon>
        <taxon>Viridiplantae</taxon>
        <taxon>Streptophyta</taxon>
        <taxon>Embryophyta</taxon>
        <taxon>Tracheophyta</taxon>
        <taxon>Spermatophyta</taxon>
        <taxon>Magnoliopsida</taxon>
        <taxon>eudicotyledons</taxon>
        <taxon>Gunneridae</taxon>
        <taxon>Pentapetalae</taxon>
        <taxon>rosids</taxon>
        <taxon>fabids</taxon>
        <taxon>Malpighiales</taxon>
        <taxon>Passifloraceae</taxon>
        <taxon>Turnera</taxon>
    </lineage>
</organism>
<evidence type="ECO:0000313" key="15">
    <source>
        <dbReference type="Proteomes" id="UP001141552"/>
    </source>
</evidence>
<feature type="transmembrane region" description="Helical" evidence="13">
    <location>
        <begin position="6"/>
        <end position="24"/>
    </location>
</feature>
<evidence type="ECO:0000256" key="3">
    <source>
        <dbReference type="ARBA" id="ARBA00022617"/>
    </source>
</evidence>
<evidence type="ECO:0000313" key="14">
    <source>
        <dbReference type="EMBL" id="KAJ4842393.1"/>
    </source>
</evidence>
<sequence>MEVFHSLVVIVVVIVTTTWAWRLLNSLWLRPRKLERLLRQQGFHGRPYRFLAGDLRENATLTQQARSRPIPLSDDIIPRVIPFLHQTFQEYGKNSFTWMAPKPRVNIQNPEHVKEVFTKINDFQRTANSNPYIKYLVTGLASYDGEKWANHRKIVNPAFHLEKLKLMTPILNQSCNEMIKTWEELIPKEGSCEIDVWPFLQNLTCDVIARAAFGSNYEEGKRIFDLLKEQTVLVIQALQSGYLPGWRFVPTKTNNRIKANYKEIEELLKPVIKKREESIHGRGDNINGDVLGLLVESNYREIREQSNKKKAAGMSSKDVIEECKLFYFAGQETTSVLLVWTMILLGHHQIWQTRAREEILEVFGDKEPDFDGLNQLKVVTMILNEVLRLYPPVVLIGREVPKDIKVGDAVLPGGVQVALPTILIHRDPEIWGEDASEFKPERFMEGVAKATKNQVCFFPFGWGPRICIGLNFAMVEAKIALALILRNYCFQLGPSYTHAPHAIITLQPQHGAHLLLHRL</sequence>
<keyword evidence="4 13" id="KW-0812">Transmembrane</keyword>
<keyword evidence="7 12" id="KW-0560">Oxidoreductase</keyword>
<dbReference type="GO" id="GO:0005506">
    <property type="term" value="F:iron ion binding"/>
    <property type="evidence" value="ECO:0007669"/>
    <property type="project" value="InterPro"/>
</dbReference>
<protein>
    <recommendedName>
        <fullName evidence="16">Cytochrome P450</fullName>
    </recommendedName>
</protein>
<evidence type="ECO:0000256" key="2">
    <source>
        <dbReference type="ARBA" id="ARBA00010617"/>
    </source>
</evidence>
<comment type="cofactor">
    <cofactor evidence="11">
        <name>heme</name>
        <dbReference type="ChEBI" id="CHEBI:30413"/>
    </cofactor>
</comment>
<evidence type="ECO:0000256" key="4">
    <source>
        <dbReference type="ARBA" id="ARBA00022692"/>
    </source>
</evidence>
<keyword evidence="10 13" id="KW-0472">Membrane</keyword>
<dbReference type="PANTHER" id="PTHR24282:SF255">
    <property type="entry name" value="CYTOCHROME P450 72A11-RELATED"/>
    <property type="match status" value="1"/>
</dbReference>
<reference evidence="14" key="2">
    <citation type="journal article" date="2023" name="Plants (Basel)">
        <title>Annotation of the Turnera subulata (Passifloraceae) Draft Genome Reveals the S-Locus Evolved after the Divergence of Turneroideae from Passifloroideae in a Stepwise Manner.</title>
        <authorList>
            <person name="Henning P.M."/>
            <person name="Roalson E.H."/>
            <person name="Mir W."/>
            <person name="McCubbin A.G."/>
            <person name="Shore J.S."/>
        </authorList>
    </citation>
    <scope>NUCLEOTIDE SEQUENCE</scope>
    <source>
        <strain evidence="14">F60SS</strain>
    </source>
</reference>
<evidence type="ECO:0000256" key="11">
    <source>
        <dbReference type="PIRSR" id="PIRSR602401-1"/>
    </source>
</evidence>
<evidence type="ECO:0000256" key="7">
    <source>
        <dbReference type="ARBA" id="ARBA00023002"/>
    </source>
</evidence>
<dbReference type="SUPFAM" id="SSF48264">
    <property type="entry name" value="Cytochrome P450"/>
    <property type="match status" value="1"/>
</dbReference>
<dbReference type="Pfam" id="PF00067">
    <property type="entry name" value="p450"/>
    <property type="match status" value="1"/>
</dbReference>
<keyword evidence="9 12" id="KW-0503">Monooxygenase</keyword>
<dbReference type="GO" id="GO:0004497">
    <property type="term" value="F:monooxygenase activity"/>
    <property type="evidence" value="ECO:0007669"/>
    <property type="project" value="UniProtKB-KW"/>
</dbReference>
<keyword evidence="8 11" id="KW-0408">Iron</keyword>
<keyword evidence="6 13" id="KW-1133">Transmembrane helix</keyword>
<evidence type="ECO:0008006" key="16">
    <source>
        <dbReference type="Google" id="ProtNLM"/>
    </source>
</evidence>
<evidence type="ECO:0000256" key="13">
    <source>
        <dbReference type="SAM" id="Phobius"/>
    </source>
</evidence>
<keyword evidence="3 11" id="KW-0349">Heme</keyword>
<evidence type="ECO:0000256" key="1">
    <source>
        <dbReference type="ARBA" id="ARBA00004167"/>
    </source>
</evidence>
<evidence type="ECO:0000256" key="8">
    <source>
        <dbReference type="ARBA" id="ARBA00023004"/>
    </source>
</evidence>
<dbReference type="PRINTS" id="PR00463">
    <property type="entry name" value="EP450I"/>
</dbReference>
<feature type="binding site" description="axial binding residue" evidence="11">
    <location>
        <position position="467"/>
    </location>
    <ligand>
        <name>heme</name>
        <dbReference type="ChEBI" id="CHEBI:30413"/>
    </ligand>
    <ligandPart>
        <name>Fe</name>
        <dbReference type="ChEBI" id="CHEBI:18248"/>
    </ligandPart>
</feature>
<dbReference type="CDD" id="cd20642">
    <property type="entry name" value="CYP72"/>
    <property type="match status" value="1"/>
</dbReference>
<comment type="similarity">
    <text evidence="2 12">Belongs to the cytochrome P450 family.</text>
</comment>
<dbReference type="InterPro" id="IPR002401">
    <property type="entry name" value="Cyt_P450_E_grp-I"/>
</dbReference>
<dbReference type="PROSITE" id="PS00086">
    <property type="entry name" value="CYTOCHROME_P450"/>
    <property type="match status" value="1"/>
</dbReference>
<evidence type="ECO:0000256" key="6">
    <source>
        <dbReference type="ARBA" id="ARBA00022989"/>
    </source>
</evidence>
<dbReference type="InterPro" id="IPR001128">
    <property type="entry name" value="Cyt_P450"/>
</dbReference>
<evidence type="ECO:0000256" key="10">
    <source>
        <dbReference type="ARBA" id="ARBA00023136"/>
    </source>
</evidence>
<keyword evidence="5 11" id="KW-0479">Metal-binding</keyword>
<keyword evidence="15" id="KW-1185">Reference proteome</keyword>
<evidence type="ECO:0000256" key="5">
    <source>
        <dbReference type="ARBA" id="ARBA00022723"/>
    </source>
</evidence>
<dbReference type="FunFam" id="1.10.630.10:FF:000029">
    <property type="entry name" value="Cytochrome P450 734A1"/>
    <property type="match status" value="1"/>
</dbReference>
<dbReference type="GO" id="GO:0020037">
    <property type="term" value="F:heme binding"/>
    <property type="evidence" value="ECO:0007669"/>
    <property type="project" value="InterPro"/>
</dbReference>
<dbReference type="AlphaFoldDB" id="A0A9Q0G390"/>
<gene>
    <name evidence="14" type="ORF">Tsubulata_000940</name>
</gene>
<dbReference type="PRINTS" id="PR00385">
    <property type="entry name" value="P450"/>
</dbReference>
<name>A0A9Q0G390_9ROSI</name>
<dbReference type="Proteomes" id="UP001141552">
    <property type="component" value="Unassembled WGS sequence"/>
</dbReference>
<evidence type="ECO:0000256" key="9">
    <source>
        <dbReference type="ARBA" id="ARBA00023033"/>
    </source>
</evidence>
<comment type="subcellular location">
    <subcellularLocation>
        <location evidence="1">Membrane</location>
        <topology evidence="1">Single-pass membrane protein</topology>
    </subcellularLocation>
</comment>
<dbReference type="InterPro" id="IPR036396">
    <property type="entry name" value="Cyt_P450_sf"/>
</dbReference>
<accession>A0A9Q0G390</accession>
<dbReference type="OrthoDB" id="812443at2759"/>
<dbReference type="InterPro" id="IPR017972">
    <property type="entry name" value="Cyt_P450_CS"/>
</dbReference>
<proteinExistence type="inferred from homology"/>
<dbReference type="InterPro" id="IPR050665">
    <property type="entry name" value="Cytochrome_P450_Monooxygen"/>
</dbReference>
<evidence type="ECO:0000256" key="12">
    <source>
        <dbReference type="RuleBase" id="RU000461"/>
    </source>
</evidence>
<comment type="caution">
    <text evidence="14">The sequence shown here is derived from an EMBL/GenBank/DDBJ whole genome shotgun (WGS) entry which is preliminary data.</text>
</comment>
<dbReference type="Gene3D" id="1.10.630.10">
    <property type="entry name" value="Cytochrome P450"/>
    <property type="match status" value="1"/>
</dbReference>
<reference evidence="14" key="1">
    <citation type="submission" date="2022-02" db="EMBL/GenBank/DDBJ databases">
        <authorList>
            <person name="Henning P.M."/>
            <person name="McCubbin A.G."/>
            <person name="Shore J.S."/>
        </authorList>
    </citation>
    <scope>NUCLEOTIDE SEQUENCE</scope>
    <source>
        <strain evidence="14">F60SS</strain>
        <tissue evidence="14">Leaves</tissue>
    </source>
</reference>
<dbReference type="GO" id="GO:0016020">
    <property type="term" value="C:membrane"/>
    <property type="evidence" value="ECO:0007669"/>
    <property type="project" value="UniProtKB-SubCell"/>
</dbReference>
<dbReference type="GO" id="GO:0016705">
    <property type="term" value="F:oxidoreductase activity, acting on paired donors, with incorporation or reduction of molecular oxygen"/>
    <property type="evidence" value="ECO:0007669"/>
    <property type="project" value="InterPro"/>
</dbReference>